<dbReference type="SUPFAM" id="SSF52540">
    <property type="entry name" value="P-loop containing nucleoside triphosphate hydrolases"/>
    <property type="match status" value="1"/>
</dbReference>
<dbReference type="GO" id="GO:0016887">
    <property type="term" value="F:ATP hydrolysis activity"/>
    <property type="evidence" value="ECO:0007669"/>
    <property type="project" value="InterPro"/>
</dbReference>
<proteinExistence type="inferred from homology"/>
<organism evidence="8">
    <name type="scientific">Bradyrhizobium quebecense</name>
    <dbReference type="NCBI Taxonomy" id="2748629"/>
    <lineage>
        <taxon>Bacteria</taxon>
        <taxon>Pseudomonadati</taxon>
        <taxon>Pseudomonadota</taxon>
        <taxon>Alphaproteobacteria</taxon>
        <taxon>Hyphomicrobiales</taxon>
        <taxon>Nitrobacteraceae</taxon>
        <taxon>Bradyrhizobium</taxon>
    </lineage>
</organism>
<evidence type="ECO:0000313" key="8">
    <source>
        <dbReference type="EMBL" id="NVL10912.1"/>
    </source>
</evidence>
<keyword evidence="4 8" id="KW-0067">ATP-binding</keyword>
<name>A0A973WTX1_9BRAD</name>
<evidence type="ECO:0000256" key="4">
    <source>
        <dbReference type="ARBA" id="ARBA00022840"/>
    </source>
</evidence>
<sequence length="247" mass="26826">MADTKMADTKSAEPLLEVDAIETCYGLSQVLFGLSLKIKAGEMVALMGRNGMGKTTTIRSIMGLTPARSGAIRFAGEAVRGLPSYKIAKLGIGLVPEGRQIFPNLTVRENLVAASGNRLNASDPWTIEKIHALFPRLAERTSNMGVTLSGGEQQMLAIGRALMTNPKLLILDEATEGLAPLIRDEIWSCLSMLKGRGQSVLVIDKNVGNLTRIADRHYIIERGRTVWSGTSEQLIAEPELQHKYLGI</sequence>
<evidence type="ECO:0000256" key="1">
    <source>
        <dbReference type="ARBA" id="ARBA00005417"/>
    </source>
</evidence>
<keyword evidence="5" id="KW-0029">Amino-acid transport</keyword>
<dbReference type="GO" id="GO:0015658">
    <property type="term" value="F:branched-chain amino acid transmembrane transporter activity"/>
    <property type="evidence" value="ECO:0007669"/>
    <property type="project" value="TreeGrafter"/>
</dbReference>
<dbReference type="InterPro" id="IPR052156">
    <property type="entry name" value="BCAA_Transport_ATP-bd_LivF"/>
</dbReference>
<evidence type="ECO:0000259" key="7">
    <source>
        <dbReference type="PROSITE" id="PS50893"/>
    </source>
</evidence>
<dbReference type="InterPro" id="IPR003593">
    <property type="entry name" value="AAA+_ATPase"/>
</dbReference>
<comment type="caution">
    <text evidence="8">The sequence shown here is derived from an EMBL/GenBank/DDBJ whole genome shotgun (WGS) entry which is preliminary data.</text>
</comment>
<gene>
    <name evidence="8" type="ORF">HU230_35745</name>
</gene>
<dbReference type="InterPro" id="IPR027417">
    <property type="entry name" value="P-loop_NTPase"/>
</dbReference>
<dbReference type="PROSITE" id="PS50893">
    <property type="entry name" value="ABC_TRANSPORTER_2"/>
    <property type="match status" value="1"/>
</dbReference>
<comment type="similarity">
    <text evidence="1">Belongs to the ABC transporter superfamily.</text>
</comment>
<dbReference type="Pfam" id="PF00005">
    <property type="entry name" value="ABC_tran"/>
    <property type="match status" value="1"/>
</dbReference>
<feature type="domain" description="ABC transporter" evidence="7">
    <location>
        <begin position="16"/>
        <end position="247"/>
    </location>
</feature>
<dbReference type="RefSeq" id="WP_176533952.1">
    <property type="nucleotide sequence ID" value="NZ_CP088022.1"/>
</dbReference>
<evidence type="ECO:0000256" key="6">
    <source>
        <dbReference type="ARBA" id="ARBA00024722"/>
    </source>
</evidence>
<dbReference type="GO" id="GO:0015807">
    <property type="term" value="P:L-amino acid transport"/>
    <property type="evidence" value="ECO:0007669"/>
    <property type="project" value="TreeGrafter"/>
</dbReference>
<evidence type="ECO:0000256" key="3">
    <source>
        <dbReference type="ARBA" id="ARBA00022741"/>
    </source>
</evidence>
<accession>A0A973WTX1</accession>
<dbReference type="PANTHER" id="PTHR43820:SF2">
    <property type="entry name" value="ABC TRANSPORTER ATP-BINDING PROTEIN"/>
    <property type="match status" value="1"/>
</dbReference>
<dbReference type="InterPro" id="IPR017871">
    <property type="entry name" value="ABC_transporter-like_CS"/>
</dbReference>
<dbReference type="InterPro" id="IPR003439">
    <property type="entry name" value="ABC_transporter-like_ATP-bd"/>
</dbReference>
<evidence type="ECO:0000256" key="2">
    <source>
        <dbReference type="ARBA" id="ARBA00022448"/>
    </source>
</evidence>
<dbReference type="SMART" id="SM00382">
    <property type="entry name" value="AAA"/>
    <property type="match status" value="1"/>
</dbReference>
<evidence type="ECO:0000256" key="5">
    <source>
        <dbReference type="ARBA" id="ARBA00022970"/>
    </source>
</evidence>
<dbReference type="PROSITE" id="PS00211">
    <property type="entry name" value="ABC_TRANSPORTER_1"/>
    <property type="match status" value="1"/>
</dbReference>
<keyword evidence="3" id="KW-0547">Nucleotide-binding</keyword>
<dbReference type="AlphaFoldDB" id="A0A973WTX1"/>
<keyword evidence="2" id="KW-0813">Transport</keyword>
<comment type="function">
    <text evidence="6">Involved in beta-(1--&gt;2)glucan export. Transmembrane domains (TMD) form a pore in the inner membrane and the ATP-binding domain (NBD) is responsible for energy generation.</text>
</comment>
<dbReference type="Gene3D" id="3.40.50.300">
    <property type="entry name" value="P-loop containing nucleotide triphosphate hydrolases"/>
    <property type="match status" value="1"/>
</dbReference>
<reference evidence="8" key="1">
    <citation type="submission" date="2020-06" db="EMBL/GenBank/DDBJ databases">
        <title>Whole Genome Sequence of Bradyrhizobium sp. Strain 66S1MB.</title>
        <authorList>
            <person name="Bromfield E."/>
            <person name="Cloutier S."/>
        </authorList>
    </citation>
    <scope>NUCLEOTIDE SEQUENCE</scope>
    <source>
        <strain evidence="8">66S1MB</strain>
    </source>
</reference>
<dbReference type="PANTHER" id="PTHR43820">
    <property type="entry name" value="HIGH-AFFINITY BRANCHED-CHAIN AMINO ACID TRANSPORT ATP-BINDING PROTEIN LIVF"/>
    <property type="match status" value="1"/>
</dbReference>
<dbReference type="GO" id="GO:0005524">
    <property type="term" value="F:ATP binding"/>
    <property type="evidence" value="ECO:0007669"/>
    <property type="project" value="UniProtKB-KW"/>
</dbReference>
<protein>
    <submittedName>
        <fullName evidence="8">ABC transporter ATP-binding protein</fullName>
    </submittedName>
</protein>
<dbReference type="EMBL" id="JABWSX010000001">
    <property type="protein sequence ID" value="NVL10912.1"/>
    <property type="molecule type" value="Genomic_DNA"/>
</dbReference>
<dbReference type="CDD" id="cd03224">
    <property type="entry name" value="ABC_TM1139_LivF_branched"/>
    <property type="match status" value="1"/>
</dbReference>